<evidence type="ECO:0000256" key="1">
    <source>
        <dbReference type="SAM" id="MobiDB-lite"/>
    </source>
</evidence>
<protein>
    <submittedName>
        <fullName evidence="2">Uncharacterized protein</fullName>
    </submittedName>
</protein>
<evidence type="ECO:0000313" key="2">
    <source>
        <dbReference type="EMBL" id="RXK38384.1"/>
    </source>
</evidence>
<keyword evidence="3" id="KW-1185">Reference proteome</keyword>
<feature type="region of interest" description="Disordered" evidence="1">
    <location>
        <begin position="123"/>
        <end position="184"/>
    </location>
</feature>
<evidence type="ECO:0000313" key="3">
    <source>
        <dbReference type="Proteomes" id="UP000289152"/>
    </source>
</evidence>
<organism evidence="2 3">
    <name type="scientific">Tremella mesenterica</name>
    <name type="common">Jelly fungus</name>
    <dbReference type="NCBI Taxonomy" id="5217"/>
    <lineage>
        <taxon>Eukaryota</taxon>
        <taxon>Fungi</taxon>
        <taxon>Dikarya</taxon>
        <taxon>Basidiomycota</taxon>
        <taxon>Agaricomycotina</taxon>
        <taxon>Tremellomycetes</taxon>
        <taxon>Tremellales</taxon>
        <taxon>Tremellaceae</taxon>
        <taxon>Tremella</taxon>
    </lineage>
</organism>
<dbReference type="Proteomes" id="UP000289152">
    <property type="component" value="Unassembled WGS sequence"/>
</dbReference>
<dbReference type="AlphaFoldDB" id="A0A4Q1BKU9"/>
<feature type="compositionally biased region" description="Pro residues" evidence="1">
    <location>
        <begin position="137"/>
        <end position="150"/>
    </location>
</feature>
<reference evidence="2 3" key="1">
    <citation type="submission" date="2016-06" db="EMBL/GenBank/DDBJ databases">
        <title>Evolution of pathogenesis and genome organization in the Tremellales.</title>
        <authorList>
            <person name="Cuomo C."/>
            <person name="Litvintseva A."/>
            <person name="Heitman J."/>
            <person name="Chen Y."/>
            <person name="Sun S."/>
            <person name="Springer D."/>
            <person name="Dromer F."/>
            <person name="Young S."/>
            <person name="Zeng Q."/>
            <person name="Chapman S."/>
            <person name="Gujja S."/>
            <person name="Saif S."/>
            <person name="Birren B."/>
        </authorList>
    </citation>
    <scope>NUCLEOTIDE SEQUENCE [LARGE SCALE GENOMIC DNA]</scope>
    <source>
        <strain evidence="2 3">ATCC 28783</strain>
    </source>
</reference>
<gene>
    <name evidence="2" type="ORF">M231_04293</name>
</gene>
<feature type="compositionally biased region" description="Polar residues" evidence="1">
    <location>
        <begin position="64"/>
        <end position="82"/>
    </location>
</feature>
<feature type="region of interest" description="Disordered" evidence="1">
    <location>
        <begin position="1"/>
        <end position="93"/>
    </location>
</feature>
<proteinExistence type="predicted"/>
<feature type="compositionally biased region" description="Polar residues" evidence="1">
    <location>
        <begin position="158"/>
        <end position="172"/>
    </location>
</feature>
<accession>A0A4Q1BKU9</accession>
<dbReference type="InParanoid" id="A0A4Q1BKU9"/>
<feature type="region of interest" description="Disordered" evidence="1">
    <location>
        <begin position="263"/>
        <end position="294"/>
    </location>
</feature>
<feature type="compositionally biased region" description="Polar residues" evidence="1">
    <location>
        <begin position="348"/>
        <end position="362"/>
    </location>
</feature>
<dbReference type="EMBL" id="SDIL01000048">
    <property type="protein sequence ID" value="RXK38384.1"/>
    <property type="molecule type" value="Genomic_DNA"/>
</dbReference>
<sequence length="398" mass="43938">MPHSKLVHSMDSLSLSRRADDENAGYDPPFLFENNYPRVDDLRESQTSPSSLPQKRKRHALSHGTFTNVPTQNDSPHVNGINTRGEGPSWEERWASLNPSTSIWDDSPLDNISSFYSALPLIDRPPNNAQHQSHPLSPKPPRPLIRPRPLNPLAAELSSESSNDPGTSRLINSTDSISTPSPDPMPRFHMVEYDSSFVSRVGDSSSSSGGVRSILRPSRSRVPPNTPVSGNQVRFTDDEIDFDHSTQDIIPELDDEVSWTTIPLDSTQDSEVMRQEEMDSVTSSPLVRTPTTPLSPEYSYLSESSEFRDLSFPGPFSSTPYVIRKKSGHESSTPSDSLCLSDSPSTSERSNSTDALNLQVSPTREAIDGGMCRGLLALQAYNSDRSQEESVNDESFGF</sequence>
<feature type="compositionally biased region" description="Low complexity" evidence="1">
    <location>
        <begin position="199"/>
        <end position="213"/>
    </location>
</feature>
<feature type="region of interest" description="Disordered" evidence="1">
    <location>
        <begin position="325"/>
        <end position="362"/>
    </location>
</feature>
<feature type="region of interest" description="Disordered" evidence="1">
    <location>
        <begin position="199"/>
        <end position="233"/>
    </location>
</feature>
<comment type="caution">
    <text evidence="2">The sequence shown here is derived from an EMBL/GenBank/DDBJ whole genome shotgun (WGS) entry which is preliminary data.</text>
</comment>
<name>A0A4Q1BKU9_TREME</name>
<feature type="compositionally biased region" description="Polar residues" evidence="1">
    <location>
        <begin position="280"/>
        <end position="292"/>
    </location>
</feature>
<feature type="compositionally biased region" description="Low complexity" evidence="1">
    <location>
        <begin position="331"/>
        <end position="347"/>
    </location>
</feature>